<accession>A0A0J6XZS0</accession>
<dbReference type="Pfam" id="PF09335">
    <property type="entry name" value="VTT_dom"/>
    <property type="match status" value="1"/>
</dbReference>
<feature type="transmembrane region" description="Helical" evidence="7">
    <location>
        <begin position="147"/>
        <end position="168"/>
    </location>
</feature>
<feature type="compositionally biased region" description="Low complexity" evidence="8">
    <location>
        <begin position="207"/>
        <end position="222"/>
    </location>
</feature>
<organism evidence="10 11">
    <name type="scientific">Streptomyces roseus</name>
    <dbReference type="NCBI Taxonomy" id="66430"/>
    <lineage>
        <taxon>Bacteria</taxon>
        <taxon>Bacillati</taxon>
        <taxon>Actinomycetota</taxon>
        <taxon>Actinomycetes</taxon>
        <taxon>Kitasatosporales</taxon>
        <taxon>Streptomycetaceae</taxon>
        <taxon>Streptomyces</taxon>
    </lineage>
</organism>
<keyword evidence="6 7" id="KW-0472">Membrane</keyword>
<keyword evidence="5 7" id="KW-1133">Transmembrane helix</keyword>
<dbReference type="OrthoDB" id="9813426at2"/>
<dbReference type="Proteomes" id="UP000035932">
    <property type="component" value="Unassembled WGS sequence"/>
</dbReference>
<evidence type="ECO:0000256" key="5">
    <source>
        <dbReference type="ARBA" id="ARBA00022989"/>
    </source>
</evidence>
<evidence type="ECO:0000256" key="3">
    <source>
        <dbReference type="ARBA" id="ARBA00022475"/>
    </source>
</evidence>
<dbReference type="InterPro" id="IPR032816">
    <property type="entry name" value="VTT_dom"/>
</dbReference>
<dbReference type="PATRIC" id="fig|66430.4.peg.3769"/>
<dbReference type="PANTHER" id="PTHR30353:SF0">
    <property type="entry name" value="TRANSMEMBRANE PROTEIN"/>
    <property type="match status" value="1"/>
</dbReference>
<protein>
    <submittedName>
        <fullName evidence="10">Membrane protein</fullName>
    </submittedName>
</protein>
<dbReference type="EMBL" id="LFML01000003">
    <property type="protein sequence ID" value="KMO99787.1"/>
    <property type="molecule type" value="Genomic_DNA"/>
</dbReference>
<feature type="transmembrane region" description="Helical" evidence="7">
    <location>
        <begin position="180"/>
        <end position="198"/>
    </location>
</feature>
<feature type="domain" description="VTT" evidence="9">
    <location>
        <begin position="39"/>
        <end position="167"/>
    </location>
</feature>
<evidence type="ECO:0000313" key="10">
    <source>
        <dbReference type="EMBL" id="KMO99787.1"/>
    </source>
</evidence>
<evidence type="ECO:0000313" key="11">
    <source>
        <dbReference type="Proteomes" id="UP000035932"/>
    </source>
</evidence>
<dbReference type="AlphaFoldDB" id="A0A0J6XZS0"/>
<dbReference type="GO" id="GO:0005886">
    <property type="term" value="C:plasma membrane"/>
    <property type="evidence" value="ECO:0007669"/>
    <property type="project" value="UniProtKB-SubCell"/>
</dbReference>
<evidence type="ECO:0000256" key="7">
    <source>
        <dbReference type="RuleBase" id="RU367016"/>
    </source>
</evidence>
<dbReference type="InterPro" id="IPR032818">
    <property type="entry name" value="DedA-like"/>
</dbReference>
<feature type="transmembrane region" description="Helical" evidence="7">
    <location>
        <begin position="118"/>
        <end position="140"/>
    </location>
</feature>
<keyword evidence="4 7" id="KW-0812">Transmembrane</keyword>
<dbReference type="PANTHER" id="PTHR30353">
    <property type="entry name" value="INNER MEMBRANE PROTEIN DEDA-RELATED"/>
    <property type="match status" value="1"/>
</dbReference>
<evidence type="ECO:0000256" key="1">
    <source>
        <dbReference type="ARBA" id="ARBA00004651"/>
    </source>
</evidence>
<comment type="caution">
    <text evidence="10">The sequence shown here is derived from an EMBL/GenBank/DDBJ whole genome shotgun (WGS) entry which is preliminary data.</text>
</comment>
<evidence type="ECO:0000256" key="2">
    <source>
        <dbReference type="ARBA" id="ARBA00010792"/>
    </source>
</evidence>
<keyword evidence="3 7" id="KW-1003">Cell membrane</keyword>
<comment type="subcellular location">
    <subcellularLocation>
        <location evidence="1 7">Cell membrane</location>
        <topology evidence="1 7">Multi-pass membrane protein</topology>
    </subcellularLocation>
</comment>
<evidence type="ECO:0000256" key="8">
    <source>
        <dbReference type="SAM" id="MobiDB-lite"/>
    </source>
</evidence>
<keyword evidence="11" id="KW-1185">Reference proteome</keyword>
<evidence type="ECO:0000256" key="4">
    <source>
        <dbReference type="ARBA" id="ARBA00022692"/>
    </source>
</evidence>
<dbReference type="STRING" id="66430.ACS04_00435"/>
<proteinExistence type="inferred from homology"/>
<comment type="similarity">
    <text evidence="2 7">Belongs to the DedA family.</text>
</comment>
<feature type="region of interest" description="Disordered" evidence="8">
    <location>
        <begin position="206"/>
        <end position="233"/>
    </location>
</feature>
<evidence type="ECO:0000259" key="9">
    <source>
        <dbReference type="Pfam" id="PF09335"/>
    </source>
</evidence>
<feature type="transmembrane region" description="Helical" evidence="7">
    <location>
        <begin position="20"/>
        <end position="39"/>
    </location>
</feature>
<evidence type="ECO:0000256" key="6">
    <source>
        <dbReference type="ARBA" id="ARBA00023136"/>
    </source>
</evidence>
<reference evidence="10 11" key="1">
    <citation type="submission" date="2015-06" db="EMBL/GenBank/DDBJ databases">
        <title>Recapitulation of the evolution of biosynthetic gene clusters reveals hidden chemical diversity on bacterial genomes.</title>
        <authorList>
            <person name="Cruz-Morales P."/>
            <person name="Martinez-Guerrero C."/>
            <person name="Morales-Escalante M.A."/>
            <person name="Yanez-Guerra L.A."/>
            <person name="Kopp J.F."/>
            <person name="Feldmann J."/>
            <person name="Ramos-Aboites H.E."/>
            <person name="Barona-Gomez F."/>
        </authorList>
    </citation>
    <scope>NUCLEOTIDE SEQUENCE [LARGE SCALE GENOMIC DNA]</scope>
    <source>
        <strain evidence="10 11">ATCC 31245</strain>
    </source>
</reference>
<feature type="transmembrane region" description="Helical" evidence="7">
    <location>
        <begin position="60"/>
        <end position="82"/>
    </location>
</feature>
<name>A0A0J6XZS0_9ACTN</name>
<gene>
    <name evidence="10" type="ORF">ACS04_00435</name>
</gene>
<sequence>MYTLALGPEWLSPEYLIGQFGLIGILVIVFAESGLFAFLPGDSLLFTAGLFVASGTIKQPLWLVCTLISASAILGDQVGYMIGKVFGPKIFNRPNSKLFKRENLDSAHDFMEKHGPKAIVLARFVPIIRTFAPMVAGATAMRYRTFLTFNVIGGVLWGAGVTVLGYQLGQFEIIKKNVEPIFIVIVLISVIPVIFEVLKSRKEKKASAASGGQPSGGEEAQAPGRRSGRHAKR</sequence>